<protein>
    <submittedName>
        <fullName evidence="2">Uncharacterized protein</fullName>
    </submittedName>
</protein>
<dbReference type="Proteomes" id="UP001168363">
    <property type="component" value="Unassembled WGS sequence"/>
</dbReference>
<proteinExistence type="predicted"/>
<dbReference type="EMBL" id="JAULSC010000041">
    <property type="protein sequence ID" value="MDO3398075.1"/>
    <property type="molecule type" value="Genomic_DNA"/>
</dbReference>
<evidence type="ECO:0000256" key="1">
    <source>
        <dbReference type="SAM" id="SignalP"/>
    </source>
</evidence>
<feature type="signal peptide" evidence="1">
    <location>
        <begin position="1"/>
        <end position="17"/>
    </location>
</feature>
<feature type="chain" id="PRO_5045802176" evidence="1">
    <location>
        <begin position="18"/>
        <end position="150"/>
    </location>
</feature>
<evidence type="ECO:0000313" key="2">
    <source>
        <dbReference type="EMBL" id="MDO3398075.1"/>
    </source>
</evidence>
<keyword evidence="3" id="KW-1185">Reference proteome</keyword>
<accession>A0ABT8TVU0</accession>
<comment type="caution">
    <text evidence="2">The sequence shown here is derived from an EMBL/GenBank/DDBJ whole genome shotgun (WGS) entry which is preliminary data.</text>
</comment>
<reference evidence="2" key="1">
    <citation type="submission" date="2023-06" db="EMBL/GenBank/DDBJ databases">
        <title>Genome sequence of Nocardioides sp. SOB44.</title>
        <authorList>
            <person name="Zhang G."/>
        </authorList>
    </citation>
    <scope>NUCLEOTIDE SEQUENCE</scope>
    <source>
        <strain evidence="2">SOB44</strain>
    </source>
</reference>
<name>A0ABT8TVU0_9ACTN</name>
<dbReference type="RefSeq" id="WP_302710287.1">
    <property type="nucleotide sequence ID" value="NZ_JAULSC010000041.1"/>
</dbReference>
<organism evidence="2 3">
    <name type="scientific">Nocardioides cremeus</name>
    <dbReference type="NCBI Taxonomy" id="3058044"/>
    <lineage>
        <taxon>Bacteria</taxon>
        <taxon>Bacillati</taxon>
        <taxon>Actinomycetota</taxon>
        <taxon>Actinomycetes</taxon>
        <taxon>Propionibacteriales</taxon>
        <taxon>Nocardioidaceae</taxon>
        <taxon>Nocardioides</taxon>
    </lineage>
</organism>
<keyword evidence="1" id="KW-0732">Signal</keyword>
<gene>
    <name evidence="2" type="ORF">QWJ41_20295</name>
</gene>
<evidence type="ECO:0000313" key="3">
    <source>
        <dbReference type="Proteomes" id="UP001168363"/>
    </source>
</evidence>
<sequence>MKIVPCLVLLLAVAPSAACGGSSGGDTFSISGVVSAIGISKAQVLAADGATEGDMCQGAGTMGAFDEGAEVLVLDADGAKVAVGELSAGKIPEGSSELEQLGFSMCEFIFEVTDIPASDGLFTLQIDESETTFKQGDESLKVTIAGDEYP</sequence>